<feature type="coiled-coil region" evidence="1">
    <location>
        <begin position="36"/>
        <end position="63"/>
    </location>
</feature>
<keyword evidence="1" id="KW-0175">Coiled coil</keyword>
<protein>
    <submittedName>
        <fullName evidence="2">Uncharacterized protein</fullName>
    </submittedName>
</protein>
<gene>
    <name evidence="2" type="ORF">CAEBREN_12542</name>
</gene>
<dbReference type="HOGENOM" id="CLU_1082708_0_0_1"/>
<organism evidence="3">
    <name type="scientific">Caenorhabditis brenneri</name>
    <name type="common">Nematode worm</name>
    <dbReference type="NCBI Taxonomy" id="135651"/>
    <lineage>
        <taxon>Eukaryota</taxon>
        <taxon>Metazoa</taxon>
        <taxon>Ecdysozoa</taxon>
        <taxon>Nematoda</taxon>
        <taxon>Chromadorea</taxon>
        <taxon>Rhabditida</taxon>
        <taxon>Rhabditina</taxon>
        <taxon>Rhabditomorpha</taxon>
        <taxon>Rhabditoidea</taxon>
        <taxon>Rhabditidae</taxon>
        <taxon>Peloderinae</taxon>
        <taxon>Caenorhabditis</taxon>
    </lineage>
</organism>
<proteinExistence type="predicted"/>
<dbReference type="AlphaFoldDB" id="G0PAX6"/>
<dbReference type="InParanoid" id="G0PAX6"/>
<dbReference type="Proteomes" id="UP000008068">
    <property type="component" value="Unassembled WGS sequence"/>
</dbReference>
<dbReference type="EMBL" id="GL380192">
    <property type="protein sequence ID" value="EGT50035.1"/>
    <property type="molecule type" value="Genomic_DNA"/>
</dbReference>
<accession>G0PAX6</accession>
<name>G0PAX6_CAEBE</name>
<evidence type="ECO:0000313" key="2">
    <source>
        <dbReference type="EMBL" id="EGT50035.1"/>
    </source>
</evidence>
<reference evidence="3" key="1">
    <citation type="submission" date="2011-07" db="EMBL/GenBank/DDBJ databases">
        <authorList>
            <consortium name="Caenorhabditis brenneri Sequencing and Analysis Consortium"/>
            <person name="Wilson R.K."/>
        </authorList>
    </citation>
    <scope>NUCLEOTIDE SEQUENCE [LARGE SCALE GENOMIC DNA]</scope>
    <source>
        <strain evidence="3">PB2801</strain>
    </source>
</reference>
<sequence length="257" mass="31133">MAAANQEPLTYLRLIHEIAWRRYLSLIEPKKAIAAIEFIRERLIEVEDEGRRLDEEVAETRRQGARLTSFCSLQMMRYMTLSRWEPLNEIWRRAERTLRNPEEAESREAREEMEERANAVVDVIFRLFFSSVNERYRNYQRQHSIIVDGRQLSDGRRFENAVWLRYFNWITLVPGDRRPRFEVFERLSFRARVHGILMNYEARNREAEEREPEAAVEQRVRRAVDRIYNELPYSDEQILRIRREERLERLARGTRSG</sequence>
<keyword evidence="3" id="KW-1185">Reference proteome</keyword>
<evidence type="ECO:0000313" key="3">
    <source>
        <dbReference type="Proteomes" id="UP000008068"/>
    </source>
</evidence>
<evidence type="ECO:0000256" key="1">
    <source>
        <dbReference type="SAM" id="Coils"/>
    </source>
</evidence>